<feature type="signal peptide" evidence="1">
    <location>
        <begin position="1"/>
        <end position="24"/>
    </location>
</feature>
<evidence type="ECO:0000313" key="2">
    <source>
        <dbReference type="EMBL" id="OCK73028.1"/>
    </source>
</evidence>
<feature type="chain" id="PRO_5034000068" evidence="1">
    <location>
        <begin position="25"/>
        <end position="263"/>
    </location>
</feature>
<dbReference type="EMBL" id="KV746041">
    <property type="protein sequence ID" value="OCK73028.1"/>
    <property type="molecule type" value="Genomic_DNA"/>
</dbReference>
<keyword evidence="1" id="KW-0732">Signal</keyword>
<protein>
    <submittedName>
        <fullName evidence="2">Uncharacterized protein</fullName>
    </submittedName>
</protein>
<name>A0A8E2DWQ4_9PEZI</name>
<sequence>MKSTPAPPTFALIILGVHSLGSLALPVAESNDTPFTPFHDCLDSGKTFDKCRQAVAITKRDGGDTDYNPFHDCLNSGKNFNECRKALGLTTRSDATLVERGFDGIIADFGRNWGGQSTCHHDNKGHWLTNTAVRKTATEACGKALKQAVNGGMGKFTKKMGGFYDGNGGPIVKPGVKFLLSTYVQQQTGIDFNLDTLGKDLCTKGIDHLAGDSGCITKKKVGVITEHTAVNGGIFDWTIDGKAPAYRSDRTCSNCILSIAFES</sequence>
<evidence type="ECO:0000256" key="1">
    <source>
        <dbReference type="SAM" id="SignalP"/>
    </source>
</evidence>
<evidence type="ECO:0000313" key="3">
    <source>
        <dbReference type="Proteomes" id="UP000250266"/>
    </source>
</evidence>
<dbReference type="Proteomes" id="UP000250266">
    <property type="component" value="Unassembled WGS sequence"/>
</dbReference>
<dbReference type="OrthoDB" id="5288704at2759"/>
<proteinExistence type="predicted"/>
<organism evidence="2 3">
    <name type="scientific">Lepidopterella palustris CBS 459.81</name>
    <dbReference type="NCBI Taxonomy" id="1314670"/>
    <lineage>
        <taxon>Eukaryota</taxon>
        <taxon>Fungi</taxon>
        <taxon>Dikarya</taxon>
        <taxon>Ascomycota</taxon>
        <taxon>Pezizomycotina</taxon>
        <taxon>Dothideomycetes</taxon>
        <taxon>Pleosporomycetidae</taxon>
        <taxon>Mytilinidiales</taxon>
        <taxon>Argynnaceae</taxon>
        <taxon>Lepidopterella</taxon>
    </lineage>
</organism>
<gene>
    <name evidence="2" type="ORF">K432DRAFT_399145</name>
</gene>
<reference evidence="2 3" key="1">
    <citation type="journal article" date="2016" name="Nat. Commun.">
        <title>Ectomycorrhizal ecology is imprinted in the genome of the dominant symbiotic fungus Cenococcum geophilum.</title>
        <authorList>
            <consortium name="DOE Joint Genome Institute"/>
            <person name="Peter M."/>
            <person name="Kohler A."/>
            <person name="Ohm R.A."/>
            <person name="Kuo A."/>
            <person name="Krutzmann J."/>
            <person name="Morin E."/>
            <person name="Arend M."/>
            <person name="Barry K.W."/>
            <person name="Binder M."/>
            <person name="Choi C."/>
            <person name="Clum A."/>
            <person name="Copeland A."/>
            <person name="Grisel N."/>
            <person name="Haridas S."/>
            <person name="Kipfer T."/>
            <person name="LaButti K."/>
            <person name="Lindquist E."/>
            <person name="Lipzen A."/>
            <person name="Maire R."/>
            <person name="Meier B."/>
            <person name="Mihaltcheva S."/>
            <person name="Molinier V."/>
            <person name="Murat C."/>
            <person name="Poggeler S."/>
            <person name="Quandt C.A."/>
            <person name="Sperisen C."/>
            <person name="Tritt A."/>
            <person name="Tisserant E."/>
            <person name="Crous P.W."/>
            <person name="Henrissat B."/>
            <person name="Nehls U."/>
            <person name="Egli S."/>
            <person name="Spatafora J.W."/>
            <person name="Grigoriev I.V."/>
            <person name="Martin F.M."/>
        </authorList>
    </citation>
    <scope>NUCLEOTIDE SEQUENCE [LARGE SCALE GENOMIC DNA]</scope>
    <source>
        <strain evidence="2 3">CBS 459.81</strain>
    </source>
</reference>
<keyword evidence="3" id="KW-1185">Reference proteome</keyword>
<accession>A0A8E2DWQ4</accession>
<dbReference type="AlphaFoldDB" id="A0A8E2DWQ4"/>